<dbReference type="Pfam" id="PF01425">
    <property type="entry name" value="Amidase"/>
    <property type="match status" value="1"/>
</dbReference>
<dbReference type="SUPFAM" id="SSF75304">
    <property type="entry name" value="Amidase signature (AS) enzymes"/>
    <property type="match status" value="1"/>
</dbReference>
<sequence length="451" mass="45874">MSDVPLPGLREIGARLASGTTTAVALTEDVLARIERRNPALGAFTHVAAASALAQAAAADERQARGERLGPLDGVPVGVKDLVDVAGLPTEAGSPLLAGHRAERDAPVVAALRRSGAVLVGKTATDEFALTAVGAATRNPLDDQLITGGSSGGSAAAVAAGLCFAAIGTDTGGSVRIPAACCGIAGLKPTQALLPTDGVFPLAPSLDHVGVLARTVDDLTLFLEALLPAAPAGIETAAVTAPLLAVPGDLGDCLPEVRESFAAALDAAVARGARITERGLPDLDRLREAHWTLLAAEVAAVHRQRFGPDERRYGPALRDALDAGDRVTSDAYLHAQSVRGEVRRAVDAAIAGADALVLPTLALDVPPAGTTTVRLNGADGAEVDLTAALVRLTSLFNHSGHPALSVPVPGAGLGRLPFGLQLVGRHFAEEELLAVARGFEPALTPSRKDNT</sequence>
<dbReference type="PANTHER" id="PTHR11895:SF176">
    <property type="entry name" value="AMIDASE AMID-RELATED"/>
    <property type="match status" value="1"/>
</dbReference>
<dbReference type="STRING" id="2045.KR76_08600"/>
<dbReference type="InterPro" id="IPR036928">
    <property type="entry name" value="AS_sf"/>
</dbReference>
<dbReference type="GO" id="GO:0016740">
    <property type="term" value="F:transferase activity"/>
    <property type="evidence" value="ECO:0007669"/>
    <property type="project" value="UniProtKB-KW"/>
</dbReference>
<dbReference type="EMBL" id="CP009896">
    <property type="protein sequence ID" value="AJR18258.1"/>
    <property type="molecule type" value="Genomic_DNA"/>
</dbReference>
<dbReference type="GO" id="GO:0050566">
    <property type="term" value="F:asparaginyl-tRNA synthase (glutamine-hydrolyzing) activity"/>
    <property type="evidence" value="ECO:0007669"/>
    <property type="project" value="UniProtKB-EC"/>
</dbReference>
<protein>
    <submittedName>
        <fullName evidence="1">Aspartyl-tRNA(Asn) amidotransferase subunit A, Glutamyl-tRNA(Gln) amidotransferase subunit A</fullName>
        <ecNumber evidence="1">6.3.5.6</ecNumber>
    </submittedName>
</protein>
<keyword evidence="1" id="KW-0436">Ligase</keyword>
<dbReference type="InterPro" id="IPR000120">
    <property type="entry name" value="Amidase"/>
</dbReference>
<dbReference type="InterPro" id="IPR020556">
    <property type="entry name" value="Amidase_CS"/>
</dbReference>
<dbReference type="PROSITE" id="PS00571">
    <property type="entry name" value="AMIDASES"/>
    <property type="match status" value="1"/>
</dbReference>
<reference evidence="1 2" key="1">
    <citation type="journal article" date="2015" name="Genome Announc.">
        <title>Complete Genome Sequence of Steroid-Transforming Nocardioides simplex VKM Ac-2033D.</title>
        <authorList>
            <person name="Shtratnikova V.Y."/>
            <person name="Schelkunov M.I."/>
            <person name="Pekov Y.A."/>
            <person name="Fokina V.V."/>
            <person name="Logacheva M.D."/>
            <person name="Sokolov S.L."/>
            <person name="Bragin E.Y."/>
            <person name="Ashapkin V.V."/>
            <person name="Donova M.V."/>
        </authorList>
    </citation>
    <scope>NUCLEOTIDE SEQUENCE [LARGE SCALE GENOMIC DNA]</scope>
    <source>
        <strain evidence="1 2">VKM Ac-2033D</strain>
    </source>
</reference>
<evidence type="ECO:0000313" key="1">
    <source>
        <dbReference type="EMBL" id="AJR18258.1"/>
    </source>
</evidence>
<organism evidence="1 2">
    <name type="scientific">Nocardioides simplex</name>
    <name type="common">Arthrobacter simplex</name>
    <dbReference type="NCBI Taxonomy" id="2045"/>
    <lineage>
        <taxon>Bacteria</taxon>
        <taxon>Bacillati</taxon>
        <taxon>Actinomycetota</taxon>
        <taxon>Actinomycetes</taxon>
        <taxon>Propionibacteriales</taxon>
        <taxon>Nocardioidaceae</taxon>
        <taxon>Pimelobacter</taxon>
    </lineage>
</organism>
<dbReference type="EC" id="6.3.5.6" evidence="1"/>
<dbReference type="InterPro" id="IPR023631">
    <property type="entry name" value="Amidase_dom"/>
</dbReference>
<evidence type="ECO:0000313" key="2">
    <source>
        <dbReference type="Proteomes" id="UP000030300"/>
    </source>
</evidence>
<dbReference type="HOGENOM" id="CLU_009600_0_3_11"/>
<dbReference type="GeneID" id="96608970"/>
<name>A0A0C5WY79_NOCSI</name>
<dbReference type="AlphaFoldDB" id="A0A0C5WY79"/>
<dbReference type="OrthoDB" id="5175573at2"/>
<dbReference type="PANTHER" id="PTHR11895">
    <property type="entry name" value="TRANSAMIDASE"/>
    <property type="match status" value="1"/>
</dbReference>
<gene>
    <name evidence="1" type="ORF">KR76_08600</name>
</gene>
<keyword evidence="1" id="KW-0808">Transferase</keyword>
<dbReference type="RefSeq" id="WP_158510187.1">
    <property type="nucleotide sequence ID" value="NZ_BJMC01000008.1"/>
</dbReference>
<keyword evidence="2" id="KW-1185">Reference proteome</keyword>
<dbReference type="KEGG" id="psim:KR76_08600"/>
<accession>A0A0C5WY79</accession>
<proteinExistence type="predicted"/>
<dbReference type="Proteomes" id="UP000030300">
    <property type="component" value="Chromosome"/>
</dbReference>
<dbReference type="Gene3D" id="3.90.1300.10">
    <property type="entry name" value="Amidase signature (AS) domain"/>
    <property type="match status" value="1"/>
</dbReference>